<evidence type="ECO:0000256" key="3">
    <source>
        <dbReference type="ARBA" id="ARBA00011738"/>
    </source>
</evidence>
<dbReference type="InterPro" id="IPR026022">
    <property type="entry name" value="PhoU_dom"/>
</dbReference>
<dbReference type="RefSeq" id="WP_096527732.1">
    <property type="nucleotide sequence ID" value="NZ_AP014836.1"/>
</dbReference>
<dbReference type="Proteomes" id="UP000243679">
    <property type="component" value="Chromosome"/>
</dbReference>
<dbReference type="GO" id="GO:0005737">
    <property type="term" value="C:cytoplasm"/>
    <property type="evidence" value="ECO:0007669"/>
    <property type="project" value="UniProtKB-SubCell"/>
</dbReference>
<keyword evidence="6 8" id="KW-0592">Phosphate transport</keyword>
<evidence type="ECO:0000256" key="1">
    <source>
        <dbReference type="ARBA" id="ARBA00004496"/>
    </source>
</evidence>
<proteinExistence type="inferred from homology"/>
<organism evidence="10 11">
    <name type="scientific">Candidatus Nitrosoglobus terrae</name>
    <dbReference type="NCBI Taxonomy" id="1630141"/>
    <lineage>
        <taxon>Bacteria</taxon>
        <taxon>Pseudomonadati</taxon>
        <taxon>Pseudomonadota</taxon>
        <taxon>Gammaproteobacteria</taxon>
        <taxon>Chromatiales</taxon>
        <taxon>Chromatiaceae</taxon>
        <taxon>Candidatus Nitrosoglobus</taxon>
    </lineage>
</organism>
<gene>
    <name evidence="10" type="ORF">TAO_0621</name>
</gene>
<evidence type="ECO:0000256" key="8">
    <source>
        <dbReference type="PIRNR" id="PIRNR003107"/>
    </source>
</evidence>
<dbReference type="Gene3D" id="1.20.58.220">
    <property type="entry name" value="Phosphate transport system protein phou homolog 2, domain 2"/>
    <property type="match status" value="2"/>
</dbReference>
<evidence type="ECO:0000256" key="2">
    <source>
        <dbReference type="ARBA" id="ARBA00008107"/>
    </source>
</evidence>
<dbReference type="NCBIfam" id="TIGR02135">
    <property type="entry name" value="phoU_full"/>
    <property type="match status" value="1"/>
</dbReference>
<keyword evidence="11" id="KW-1185">Reference proteome</keyword>
<evidence type="ECO:0000256" key="7">
    <source>
        <dbReference type="ARBA" id="ARBA00056181"/>
    </source>
</evidence>
<comment type="subunit">
    <text evidence="3 8">Homodimer.</text>
</comment>
<evidence type="ECO:0000313" key="11">
    <source>
        <dbReference type="Proteomes" id="UP000243679"/>
    </source>
</evidence>
<comment type="similarity">
    <text evidence="2 8">Belongs to the PhoU family.</text>
</comment>
<protein>
    <recommendedName>
        <fullName evidence="8">Phosphate-specific transport system accessory protein PhoU</fullName>
    </recommendedName>
</protein>
<accession>A0A1Q2SLH6</accession>
<dbReference type="AlphaFoldDB" id="A0A1Q2SLH6"/>
<evidence type="ECO:0000256" key="6">
    <source>
        <dbReference type="ARBA" id="ARBA00022592"/>
    </source>
</evidence>
<dbReference type="InterPro" id="IPR028366">
    <property type="entry name" value="PhoU"/>
</dbReference>
<dbReference type="EMBL" id="AP014836">
    <property type="protein sequence ID" value="BAW79991.1"/>
    <property type="molecule type" value="Genomic_DNA"/>
</dbReference>
<dbReference type="SUPFAM" id="SSF109755">
    <property type="entry name" value="PhoU-like"/>
    <property type="match status" value="1"/>
</dbReference>
<keyword evidence="5 8" id="KW-0963">Cytoplasm</keyword>
<sequence length="237" mass="26699">MSHSITPHTSRQYDWELEDIRTRVLVMGRLVEQQIVEAVDALVNKDVEKAKSVINEDYEVDAMDVSIDEECTQILACRQPAAGDLRLVIAVIKIVADLERIGDGAERIARAAISLSDREKPANVFESIKSMANCAAGMLRDSLDAFAHMDTEAAFSVVMQDTQVDAQHENILRQLITYMMEDPRNISWAVELTLVVRILERIGDHACNICEHVIYLVKGRDVRHIGLEGMEQIVREK</sequence>
<dbReference type="KEGG" id="ntt:TAO_0621"/>
<evidence type="ECO:0000256" key="5">
    <source>
        <dbReference type="ARBA" id="ARBA00022490"/>
    </source>
</evidence>
<reference evidence="10 11" key="1">
    <citation type="journal article" date="2017" name="ISME J.">
        <title>An acid-tolerant ammonia-oxidizing ?-proteobacterium from soil.</title>
        <authorList>
            <person name="Hayatsu M."/>
            <person name="Tago K."/>
            <person name="Uchiyama I."/>
            <person name="Toyoda A."/>
            <person name="Wang Y."/>
            <person name="Shimomura Y."/>
            <person name="Okubo T."/>
            <person name="Kurisu F."/>
            <person name="Hirono Y."/>
            <person name="Nonaka K."/>
            <person name="Akiyama H."/>
            <person name="Itoh T."/>
            <person name="Takami H."/>
        </authorList>
    </citation>
    <scope>NUCLEOTIDE SEQUENCE [LARGE SCALE GENOMIC DNA]</scope>
    <source>
        <strain evidence="10 11">TAO100</strain>
    </source>
</reference>
<dbReference type="OrthoDB" id="9814256at2"/>
<dbReference type="PANTHER" id="PTHR42930:SF3">
    <property type="entry name" value="PHOSPHATE-SPECIFIC TRANSPORT SYSTEM ACCESSORY PROTEIN PHOU"/>
    <property type="match status" value="1"/>
</dbReference>
<evidence type="ECO:0000313" key="10">
    <source>
        <dbReference type="EMBL" id="BAW79991.1"/>
    </source>
</evidence>
<evidence type="ECO:0000259" key="9">
    <source>
        <dbReference type="Pfam" id="PF01895"/>
    </source>
</evidence>
<dbReference type="InterPro" id="IPR038078">
    <property type="entry name" value="PhoU-like_sf"/>
</dbReference>
<keyword evidence="4 8" id="KW-0813">Transport</keyword>
<name>A0A1Q2SLH6_9GAMM</name>
<dbReference type="GO" id="GO:0006817">
    <property type="term" value="P:phosphate ion transport"/>
    <property type="evidence" value="ECO:0007669"/>
    <property type="project" value="UniProtKB-KW"/>
</dbReference>
<feature type="domain" description="PhoU" evidence="9">
    <location>
        <begin position="26"/>
        <end position="111"/>
    </location>
</feature>
<comment type="subcellular location">
    <subcellularLocation>
        <location evidence="1 8">Cytoplasm</location>
    </subcellularLocation>
</comment>
<feature type="domain" description="PhoU" evidence="9">
    <location>
        <begin position="128"/>
        <end position="213"/>
    </location>
</feature>
<dbReference type="PANTHER" id="PTHR42930">
    <property type="entry name" value="PHOSPHATE-SPECIFIC TRANSPORT SYSTEM ACCESSORY PROTEIN PHOU"/>
    <property type="match status" value="1"/>
</dbReference>
<dbReference type="Pfam" id="PF01895">
    <property type="entry name" value="PhoU"/>
    <property type="match status" value="2"/>
</dbReference>
<dbReference type="FunFam" id="1.20.58.220:FF:000004">
    <property type="entry name" value="Phosphate-specific transport system accessory protein PhoU"/>
    <property type="match status" value="1"/>
</dbReference>
<dbReference type="GO" id="GO:0030643">
    <property type="term" value="P:intracellular phosphate ion homeostasis"/>
    <property type="evidence" value="ECO:0007669"/>
    <property type="project" value="InterPro"/>
</dbReference>
<dbReference type="PIRSF" id="PIRSF003107">
    <property type="entry name" value="PhoU"/>
    <property type="match status" value="1"/>
</dbReference>
<evidence type="ECO:0000256" key="4">
    <source>
        <dbReference type="ARBA" id="ARBA00022448"/>
    </source>
</evidence>
<comment type="function">
    <text evidence="7 8">Plays a role in the regulation of phosphate uptake.</text>
</comment>
<dbReference type="GO" id="GO:0045936">
    <property type="term" value="P:negative regulation of phosphate metabolic process"/>
    <property type="evidence" value="ECO:0007669"/>
    <property type="project" value="InterPro"/>
</dbReference>